<feature type="domain" description="Retrotransposon gag" evidence="2">
    <location>
        <begin position="97"/>
        <end position="178"/>
    </location>
</feature>
<dbReference type="GO" id="GO:0003824">
    <property type="term" value="F:catalytic activity"/>
    <property type="evidence" value="ECO:0007669"/>
    <property type="project" value="InterPro"/>
</dbReference>
<sequence length="189" mass="22232">MVDQAMEARLRRVEELVGKPEQPPTMGLIQQVLAVEEEVENLKRKVKKELLQFVEKGLVSMSEDDWLSSKRCGHQVGGLENGYKAARVSDTEKVSIKSMYLHRDARMWWCSCLSNDTSTNRERIETWEVMKKVLKDQFIPCNKSWVAREFLHNLSHTRTVREFVKEFSSFMLDVRDMSRRTSYLTLWQV</sequence>
<dbReference type="PROSITE" id="PS00161">
    <property type="entry name" value="ISOCITRATE_LYASE"/>
    <property type="match status" value="1"/>
</dbReference>
<accession>A0AAW2K412</accession>
<protein>
    <recommendedName>
        <fullName evidence="2">Retrotransposon gag domain-containing protein</fullName>
    </recommendedName>
</protein>
<organism evidence="3">
    <name type="scientific">Sesamum radiatum</name>
    <name type="common">Black benniseed</name>
    <dbReference type="NCBI Taxonomy" id="300843"/>
    <lineage>
        <taxon>Eukaryota</taxon>
        <taxon>Viridiplantae</taxon>
        <taxon>Streptophyta</taxon>
        <taxon>Embryophyta</taxon>
        <taxon>Tracheophyta</taxon>
        <taxon>Spermatophyta</taxon>
        <taxon>Magnoliopsida</taxon>
        <taxon>eudicotyledons</taxon>
        <taxon>Gunneridae</taxon>
        <taxon>Pentapetalae</taxon>
        <taxon>asterids</taxon>
        <taxon>lamiids</taxon>
        <taxon>Lamiales</taxon>
        <taxon>Pedaliaceae</taxon>
        <taxon>Sesamum</taxon>
    </lineage>
</organism>
<dbReference type="AlphaFoldDB" id="A0AAW2K412"/>
<name>A0AAW2K412_SESRA</name>
<evidence type="ECO:0000259" key="2">
    <source>
        <dbReference type="Pfam" id="PF03732"/>
    </source>
</evidence>
<reference evidence="3" key="2">
    <citation type="journal article" date="2024" name="Plant">
        <title>Genomic evolution and insights into agronomic trait innovations of Sesamum species.</title>
        <authorList>
            <person name="Miao H."/>
            <person name="Wang L."/>
            <person name="Qu L."/>
            <person name="Liu H."/>
            <person name="Sun Y."/>
            <person name="Le M."/>
            <person name="Wang Q."/>
            <person name="Wei S."/>
            <person name="Zheng Y."/>
            <person name="Lin W."/>
            <person name="Duan Y."/>
            <person name="Cao H."/>
            <person name="Xiong S."/>
            <person name="Wang X."/>
            <person name="Wei L."/>
            <person name="Li C."/>
            <person name="Ma Q."/>
            <person name="Ju M."/>
            <person name="Zhao R."/>
            <person name="Li G."/>
            <person name="Mu C."/>
            <person name="Tian Q."/>
            <person name="Mei H."/>
            <person name="Zhang T."/>
            <person name="Gao T."/>
            <person name="Zhang H."/>
        </authorList>
    </citation>
    <scope>NUCLEOTIDE SEQUENCE</scope>
    <source>
        <strain evidence="3">G02</strain>
    </source>
</reference>
<evidence type="ECO:0000313" key="3">
    <source>
        <dbReference type="EMBL" id="KAL0301619.1"/>
    </source>
</evidence>
<comment type="caution">
    <text evidence="3">The sequence shown here is derived from an EMBL/GenBank/DDBJ whole genome shotgun (WGS) entry which is preliminary data.</text>
</comment>
<proteinExistence type="predicted"/>
<gene>
    <name evidence="3" type="ORF">Sradi_6438700</name>
</gene>
<feature type="coiled-coil region" evidence="1">
    <location>
        <begin position="25"/>
        <end position="52"/>
    </location>
</feature>
<reference evidence="3" key="1">
    <citation type="submission" date="2020-06" db="EMBL/GenBank/DDBJ databases">
        <authorList>
            <person name="Li T."/>
            <person name="Hu X."/>
            <person name="Zhang T."/>
            <person name="Song X."/>
            <person name="Zhang H."/>
            <person name="Dai N."/>
            <person name="Sheng W."/>
            <person name="Hou X."/>
            <person name="Wei L."/>
        </authorList>
    </citation>
    <scope>NUCLEOTIDE SEQUENCE</scope>
    <source>
        <strain evidence="3">G02</strain>
        <tissue evidence="3">Leaf</tissue>
    </source>
</reference>
<evidence type="ECO:0000256" key="1">
    <source>
        <dbReference type="SAM" id="Coils"/>
    </source>
</evidence>
<dbReference type="EMBL" id="JACGWJ010000030">
    <property type="protein sequence ID" value="KAL0301619.1"/>
    <property type="molecule type" value="Genomic_DNA"/>
</dbReference>
<dbReference type="Pfam" id="PF03732">
    <property type="entry name" value="Retrotrans_gag"/>
    <property type="match status" value="1"/>
</dbReference>
<dbReference type="InterPro" id="IPR005162">
    <property type="entry name" value="Retrotrans_gag_dom"/>
</dbReference>
<keyword evidence="1" id="KW-0175">Coiled coil</keyword>
<dbReference type="InterPro" id="IPR018523">
    <property type="entry name" value="Isocitrate_lyase_ph_CS"/>
</dbReference>